<dbReference type="RefSeq" id="XP_013412160.1">
    <property type="nucleotide sequence ID" value="XM_013556706.1"/>
</dbReference>
<gene>
    <name evidence="5" type="primary">LOC106174930</name>
</gene>
<dbReference type="Gene3D" id="1.10.287.110">
    <property type="entry name" value="DnaJ domain"/>
    <property type="match status" value="1"/>
</dbReference>
<dbReference type="SMART" id="SM00271">
    <property type="entry name" value="DnaJ"/>
    <property type="match status" value="1"/>
</dbReference>
<evidence type="ECO:0000256" key="2">
    <source>
        <dbReference type="SAM" id="Phobius"/>
    </source>
</evidence>
<feature type="compositionally biased region" description="Basic residues" evidence="1">
    <location>
        <begin position="336"/>
        <end position="346"/>
    </location>
</feature>
<proteinExistence type="predicted"/>
<dbReference type="InParanoid" id="A0A1S3JP68"/>
<dbReference type="PRINTS" id="PR00625">
    <property type="entry name" value="JDOMAIN"/>
</dbReference>
<feature type="compositionally biased region" description="Polar residues" evidence="1">
    <location>
        <begin position="348"/>
        <end position="357"/>
    </location>
</feature>
<dbReference type="STRING" id="7574.A0A1S3JP68"/>
<dbReference type="PROSITE" id="PS50076">
    <property type="entry name" value="DNAJ_2"/>
    <property type="match status" value="1"/>
</dbReference>
<keyword evidence="2" id="KW-1133">Transmembrane helix</keyword>
<dbReference type="PANTHER" id="PTHR44873:SF1">
    <property type="entry name" value="DNAJ HOMOLOG SUBFAMILY C MEMBER 30, MITOCHONDRIAL"/>
    <property type="match status" value="1"/>
</dbReference>
<dbReference type="SUPFAM" id="SSF46565">
    <property type="entry name" value="Chaperone J-domain"/>
    <property type="match status" value="1"/>
</dbReference>
<dbReference type="CDD" id="cd06257">
    <property type="entry name" value="DnaJ"/>
    <property type="match status" value="1"/>
</dbReference>
<dbReference type="Proteomes" id="UP000085678">
    <property type="component" value="Unplaced"/>
</dbReference>
<keyword evidence="2" id="KW-0812">Transmembrane</keyword>
<feature type="compositionally biased region" description="Basic residues" evidence="1">
    <location>
        <begin position="67"/>
        <end position="76"/>
    </location>
</feature>
<feature type="domain" description="J" evidence="3">
    <location>
        <begin position="146"/>
        <end position="210"/>
    </location>
</feature>
<dbReference type="GeneID" id="106174930"/>
<reference evidence="5" key="1">
    <citation type="submission" date="2025-08" db="UniProtKB">
        <authorList>
            <consortium name="RefSeq"/>
        </authorList>
    </citation>
    <scope>IDENTIFICATION</scope>
    <source>
        <tissue evidence="5">Gonads</tissue>
    </source>
</reference>
<dbReference type="PANTHER" id="PTHR44873">
    <property type="entry name" value="DNAJ HOMOLOG SUBFAMILY C MEMBER 30, MITOCHONDRIAL"/>
    <property type="match status" value="1"/>
</dbReference>
<dbReference type="InterPro" id="IPR053025">
    <property type="entry name" value="Mito_ATP_Synthase-Asso"/>
</dbReference>
<feature type="compositionally biased region" description="Basic and acidic residues" evidence="1">
    <location>
        <begin position="53"/>
        <end position="66"/>
    </location>
</feature>
<keyword evidence="2" id="KW-0472">Membrane</keyword>
<dbReference type="InterPro" id="IPR001623">
    <property type="entry name" value="DnaJ_domain"/>
</dbReference>
<dbReference type="Pfam" id="PF00226">
    <property type="entry name" value="DnaJ"/>
    <property type="match status" value="1"/>
</dbReference>
<dbReference type="KEGG" id="lak:106174930"/>
<feature type="transmembrane region" description="Helical" evidence="2">
    <location>
        <begin position="308"/>
        <end position="326"/>
    </location>
</feature>
<feature type="compositionally biased region" description="Basic and acidic residues" evidence="1">
    <location>
        <begin position="82"/>
        <end position="143"/>
    </location>
</feature>
<name>A0A1S3JP68_LINAN</name>
<evidence type="ECO:0000313" key="5">
    <source>
        <dbReference type="RefSeq" id="XP_013412160.1"/>
    </source>
</evidence>
<protein>
    <submittedName>
        <fullName evidence="5">Uncharacterized protein C2orf16</fullName>
    </submittedName>
</protein>
<feature type="region of interest" description="Disordered" evidence="1">
    <location>
        <begin position="33"/>
        <end position="143"/>
    </location>
</feature>
<sequence length="357" mass="41926">MSSLLNRAFKSGTTFLRVRCLNSHLLKIRCYTKPPDTHGAQHFKKPPLTSCKDSPDSHSQERDDHRTPRRARHKTQHPSENGAHERSKQESRGPHDGDQGPHDEGHQGPRDESHQGPRDEGHQGPCDEGHQGPPDKHHKDTSKQTHLYKILGIEPTASHAQIKSAYYKKSKIYHPDVNQTEEAAVKLKEVQDAYKVLSNPAQRKVYDRHIPYEFSRKQLTDDDFTDMDRYFIKTYITKHRPQYGRIEYYKFKERHATLQYQAMERNYKCHLIQMEFEREQRLREKAKKNNQYYTMTDFVDTALPPAQGAFILLFAVVIGMKLFVFIEEQTERRRKRQERRKARLAKSKNLQITANNK</sequence>
<organism evidence="4 5">
    <name type="scientific">Lingula anatina</name>
    <name type="common">Brachiopod</name>
    <name type="synonym">Lingula unguis</name>
    <dbReference type="NCBI Taxonomy" id="7574"/>
    <lineage>
        <taxon>Eukaryota</taxon>
        <taxon>Metazoa</taxon>
        <taxon>Spiralia</taxon>
        <taxon>Lophotrochozoa</taxon>
        <taxon>Brachiopoda</taxon>
        <taxon>Linguliformea</taxon>
        <taxon>Lingulata</taxon>
        <taxon>Lingulida</taxon>
        <taxon>Linguloidea</taxon>
        <taxon>Lingulidae</taxon>
        <taxon>Lingula</taxon>
    </lineage>
</organism>
<evidence type="ECO:0000313" key="4">
    <source>
        <dbReference type="Proteomes" id="UP000085678"/>
    </source>
</evidence>
<feature type="region of interest" description="Disordered" evidence="1">
    <location>
        <begin position="336"/>
        <end position="357"/>
    </location>
</feature>
<dbReference type="AlphaFoldDB" id="A0A1S3JP68"/>
<keyword evidence="4" id="KW-1185">Reference proteome</keyword>
<evidence type="ECO:0000256" key="1">
    <source>
        <dbReference type="SAM" id="MobiDB-lite"/>
    </source>
</evidence>
<dbReference type="OrthoDB" id="376357at2759"/>
<accession>A0A1S3JP68</accession>
<dbReference type="InterPro" id="IPR036869">
    <property type="entry name" value="J_dom_sf"/>
</dbReference>
<evidence type="ECO:0000259" key="3">
    <source>
        <dbReference type="PROSITE" id="PS50076"/>
    </source>
</evidence>